<organism evidence="3 4">
    <name type="scientific">Caenimonas sedimenti</name>
    <dbReference type="NCBI Taxonomy" id="2596921"/>
    <lineage>
        <taxon>Bacteria</taxon>
        <taxon>Pseudomonadati</taxon>
        <taxon>Pseudomonadota</taxon>
        <taxon>Betaproteobacteria</taxon>
        <taxon>Burkholderiales</taxon>
        <taxon>Comamonadaceae</taxon>
        <taxon>Caenimonas</taxon>
    </lineage>
</organism>
<dbReference type="GO" id="GO:0006508">
    <property type="term" value="P:proteolysis"/>
    <property type="evidence" value="ECO:0007669"/>
    <property type="project" value="InterPro"/>
</dbReference>
<keyword evidence="4" id="KW-1185">Reference proteome</keyword>
<name>A0A562ZXE9_9BURK</name>
<keyword evidence="2" id="KW-0812">Transmembrane</keyword>
<comment type="caution">
    <text evidence="3">The sequence shown here is derived from an EMBL/GenBank/DDBJ whole genome shotgun (WGS) entry which is preliminary data.</text>
</comment>
<proteinExistence type="predicted"/>
<evidence type="ECO:0000256" key="2">
    <source>
        <dbReference type="SAM" id="Phobius"/>
    </source>
</evidence>
<dbReference type="AlphaFoldDB" id="A0A562ZXE9"/>
<feature type="transmembrane region" description="Helical" evidence="2">
    <location>
        <begin position="159"/>
        <end position="176"/>
    </location>
</feature>
<dbReference type="Pfam" id="PF01650">
    <property type="entry name" value="Peptidase_C13"/>
    <property type="match status" value="1"/>
</dbReference>
<reference evidence="3 4" key="1">
    <citation type="submission" date="2019-07" db="EMBL/GenBank/DDBJ databases">
        <title>Caenimonas sedimenti sp. nov., isolated from activated sludge.</title>
        <authorList>
            <person name="Xu J."/>
        </authorList>
    </citation>
    <scope>NUCLEOTIDE SEQUENCE [LARGE SCALE GENOMIC DNA]</scope>
    <source>
        <strain evidence="3 4">HX-9-20</strain>
    </source>
</reference>
<evidence type="ECO:0000313" key="3">
    <source>
        <dbReference type="EMBL" id="TWO73289.1"/>
    </source>
</evidence>
<evidence type="ECO:0008006" key="5">
    <source>
        <dbReference type="Google" id="ProtNLM"/>
    </source>
</evidence>
<keyword evidence="2" id="KW-0472">Membrane</keyword>
<keyword evidence="2" id="KW-1133">Transmembrane helix</keyword>
<dbReference type="InterPro" id="IPR001096">
    <property type="entry name" value="Peptidase_C13"/>
</dbReference>
<feature type="transmembrane region" description="Helical" evidence="2">
    <location>
        <begin position="116"/>
        <end position="139"/>
    </location>
</feature>
<evidence type="ECO:0000313" key="4">
    <source>
        <dbReference type="Proteomes" id="UP000318199"/>
    </source>
</evidence>
<protein>
    <recommendedName>
        <fullName evidence="5">Peptidase C13</fullName>
    </recommendedName>
</protein>
<accession>A0A562ZXE9</accession>
<feature type="region of interest" description="Disordered" evidence="1">
    <location>
        <begin position="1"/>
        <end position="20"/>
    </location>
</feature>
<dbReference type="Gene3D" id="3.40.50.1460">
    <property type="match status" value="1"/>
</dbReference>
<feature type="transmembrane region" description="Helical" evidence="2">
    <location>
        <begin position="188"/>
        <end position="206"/>
    </location>
</feature>
<evidence type="ECO:0000256" key="1">
    <source>
        <dbReference type="SAM" id="MobiDB-lite"/>
    </source>
</evidence>
<dbReference type="EMBL" id="VOBQ01000001">
    <property type="protein sequence ID" value="TWO73289.1"/>
    <property type="molecule type" value="Genomic_DNA"/>
</dbReference>
<dbReference type="OrthoDB" id="345222at2"/>
<dbReference type="RefSeq" id="WP_145889728.1">
    <property type="nucleotide sequence ID" value="NZ_VOBQ01000001.1"/>
</dbReference>
<dbReference type="Proteomes" id="UP000318199">
    <property type="component" value="Unassembled WGS sequence"/>
</dbReference>
<dbReference type="GO" id="GO:0008233">
    <property type="term" value="F:peptidase activity"/>
    <property type="evidence" value="ECO:0007669"/>
    <property type="project" value="InterPro"/>
</dbReference>
<feature type="compositionally biased region" description="Low complexity" evidence="1">
    <location>
        <begin position="8"/>
        <end position="20"/>
    </location>
</feature>
<feature type="transmembrane region" description="Helical" evidence="2">
    <location>
        <begin position="53"/>
        <end position="73"/>
    </location>
</feature>
<feature type="transmembrane region" description="Helical" evidence="2">
    <location>
        <begin position="85"/>
        <end position="104"/>
    </location>
</feature>
<gene>
    <name evidence="3" type="ORF">FN976_00085</name>
</gene>
<sequence>MTDEREPTGAAGTLPAGPAPAAAPRLPLAAWIREGLRAGLFLRPRTGGAQPEAWQLLALVALAAAIELGLGRLEINGPAQFSLRSWISEWWAIAVMIFLVWAALRDVPAGEHARPVGLAAWFALWLMAMLPSGVVSQLLGIARAHEALPRLLETSPWSAWAIYLALIAWVLGAGIWLSRQFGVTGRRLALLGVGMVALFSVQVWQFQDQPWTAEQVAVEEQGPPVLQLSQEVFETQVALWDKAVAGLAPERPGVTDVYGVVFAPFAEEDVFLRESTMVAKTLAERFDAEGRVLHLVNHASTADSRPWATPLNLKRAIEAVAARMDRENDLLVVYLTSHGASDFKLAASHGPLQVDTVSPGELRVALDEAGVRHRVIAISACYSGGWVGPLGSNTSLVMTAADATHTSYGCGRKSELTFFGRAMFAEQLRKTHSFEQAFAAAVPVIKQREIDAGKPDGFSNPQIEVGEGIRPVLKALEERLDARPKP</sequence>